<dbReference type="PANTHER" id="PTHR19384:SF10">
    <property type="entry name" value="NADPH-DEPENDENT DIFLAVIN OXIDOREDUCTASE 1"/>
    <property type="match status" value="1"/>
</dbReference>
<accession>A0A0D6EPA4</accession>
<comment type="similarity">
    <text evidence="9">Belongs to the NADPH-dependent diflavin oxidoreductase NDOR1 family.</text>
</comment>
<dbReference type="InterPro" id="IPR003097">
    <property type="entry name" value="CysJ-like_FAD-binding"/>
</dbReference>
<evidence type="ECO:0000259" key="10">
    <source>
        <dbReference type="PROSITE" id="PS50902"/>
    </source>
</evidence>
<name>A0A0D6EPA4_SPOSA</name>
<dbReference type="InterPro" id="IPR001094">
    <property type="entry name" value="Flavdoxin-like"/>
</dbReference>
<comment type="caution">
    <text evidence="9">Lacks conserved residue(s) required for the propagation of feature annotation.</text>
</comment>
<keyword evidence="5 9" id="KW-0288">FMN</keyword>
<proteinExistence type="inferred from homology"/>
<dbReference type="PRINTS" id="PR00371">
    <property type="entry name" value="FPNCR"/>
</dbReference>
<dbReference type="InterPro" id="IPR028879">
    <property type="entry name" value="NDOR1"/>
</dbReference>
<feature type="binding site" evidence="9">
    <location>
        <position position="168"/>
    </location>
    <ligand>
        <name>FMN</name>
        <dbReference type="ChEBI" id="CHEBI:58210"/>
    </ligand>
</feature>
<comment type="catalytic activity">
    <reaction evidence="9">
        <text>2 oxidized [2Fe-2S]-[protein] + NADPH = 2 reduced [2Fe-2S]-[protein] + NADP(+) + H(+)</text>
        <dbReference type="Rhea" id="RHEA:67716"/>
        <dbReference type="Rhea" id="RHEA-COMP:17327"/>
        <dbReference type="Rhea" id="RHEA-COMP:17328"/>
        <dbReference type="ChEBI" id="CHEBI:15378"/>
        <dbReference type="ChEBI" id="CHEBI:33737"/>
        <dbReference type="ChEBI" id="CHEBI:33738"/>
        <dbReference type="ChEBI" id="CHEBI:57783"/>
        <dbReference type="ChEBI" id="CHEBI:58349"/>
    </reaction>
</comment>
<dbReference type="GO" id="GO:0005739">
    <property type="term" value="C:mitochondrion"/>
    <property type="evidence" value="ECO:0007669"/>
    <property type="project" value="UniProtKB-SubCell"/>
</dbReference>
<evidence type="ECO:0000256" key="6">
    <source>
        <dbReference type="ARBA" id="ARBA00022827"/>
    </source>
</evidence>
<evidence type="ECO:0000256" key="2">
    <source>
        <dbReference type="ARBA" id="ARBA00001974"/>
    </source>
</evidence>
<dbReference type="GO" id="GO:0005829">
    <property type="term" value="C:cytosol"/>
    <property type="evidence" value="ECO:0007669"/>
    <property type="project" value="TreeGrafter"/>
</dbReference>
<dbReference type="Proteomes" id="UP000243876">
    <property type="component" value="Unassembled WGS sequence"/>
</dbReference>
<dbReference type="GO" id="GO:0050660">
    <property type="term" value="F:flavin adenine dinucleotide binding"/>
    <property type="evidence" value="ECO:0007669"/>
    <property type="project" value="UniProtKB-UniRule"/>
</dbReference>
<sequence>MSSPPPPSRPYSPLPLDSRSLLVLHASVTGTAIDIAERIGRRGRREGWAVTVKGVAQFNQAELLEAPLIVFVLPTTGNGHPPPSFVPLWTALLHPGLPPDLLEDLRCAIPQSFISLASPLMSVQACRYAVFGLGDSSYGKYNWVGKKMSRRLDALGAHAVVERGEGDDQNEWGVESTFPTWLDDLFAAIDPLFPPPPGFIKLPLSAVPPPRIRLEKAPSCSRVEMAPVPWAEDARWAKVVENRRATAEGWYQDVRNFEVELVDVEPDERTRLYTAGDILEIRPQNSKENVDRFLSSAKWTSLADTPFLITPSNTDQPLPPHLPVPFRTTLRYLLTYELDIASVPRLSFFEWLSYFSEGDMQEKLRWFAEPAGQDDLTDYTLRPRRTISEVMYEFRSASVPPEYIFDLLPPIRPRGFSISSSPASHNGKVDLLVAIVQYQTILSTPRKGLTTSYISALSPGTPSPSHPSTASLRLPLLTRARSWGAGARLPVRFDTSGILKLPPGTAPLIMVGPGTGVAPFRALMEERVRVGAHENLLFFGCRSTEKDFYFRDEWERYVERGELELRVAASRDQEDKIYVQHRIPQYAEKIWDWMGAKGGYLYVCGSSTNMPKAVKKAILVVFQQQGSMAESEAEAYWEDLERRGRIVEETWG</sequence>
<dbReference type="GO" id="GO:0050661">
    <property type="term" value="F:NADP binding"/>
    <property type="evidence" value="ECO:0007669"/>
    <property type="project" value="UniProtKB-UniRule"/>
</dbReference>
<dbReference type="Pfam" id="PF00258">
    <property type="entry name" value="Flavodoxin_1"/>
    <property type="match status" value="1"/>
</dbReference>
<dbReference type="AlphaFoldDB" id="A0A0D6EPA4"/>
<dbReference type="InterPro" id="IPR029039">
    <property type="entry name" value="Flavoprotein-like_sf"/>
</dbReference>
<keyword evidence="6 9" id="KW-0274">FAD</keyword>
<protein>
    <recommendedName>
        <fullName evidence="9">NADPH-dependent diflavin oxidoreductase 1</fullName>
        <ecNumber evidence="9">1.18.1.-</ecNumber>
    </recommendedName>
    <alternativeName>
        <fullName evidence="9">NADPH-dependent FMN and FAD-containing oxidoreductase</fullName>
    </alternativeName>
</protein>
<dbReference type="SUPFAM" id="SSF63380">
    <property type="entry name" value="Riboflavin synthase domain-like"/>
    <property type="match status" value="1"/>
</dbReference>
<keyword evidence="3 9" id="KW-0963">Cytoplasm</keyword>
<keyword evidence="8 9" id="KW-0560">Oxidoreductase</keyword>
<evidence type="ECO:0000256" key="7">
    <source>
        <dbReference type="ARBA" id="ARBA00022857"/>
    </source>
</evidence>
<evidence type="ECO:0000256" key="8">
    <source>
        <dbReference type="ARBA" id="ARBA00023002"/>
    </source>
</evidence>
<dbReference type="OrthoDB" id="1856718at2759"/>
<feature type="binding site" evidence="9">
    <location>
        <position position="515"/>
    </location>
    <ligand>
        <name>NADP(+)</name>
        <dbReference type="ChEBI" id="CHEBI:58349"/>
    </ligand>
</feature>
<dbReference type="Pfam" id="PF00175">
    <property type="entry name" value="NAD_binding_1"/>
    <property type="match status" value="1"/>
</dbReference>
<dbReference type="InterPro" id="IPR017927">
    <property type="entry name" value="FAD-bd_FR_type"/>
</dbReference>
<dbReference type="HAMAP" id="MF_03178">
    <property type="entry name" value="NDOR1"/>
    <property type="match status" value="1"/>
</dbReference>
<dbReference type="PANTHER" id="PTHR19384">
    <property type="entry name" value="NITRIC OXIDE SYNTHASE-RELATED"/>
    <property type="match status" value="1"/>
</dbReference>
<evidence type="ECO:0000256" key="5">
    <source>
        <dbReference type="ARBA" id="ARBA00022643"/>
    </source>
</evidence>
<feature type="binding site" evidence="9">
    <location>
        <begin position="414"/>
        <end position="417"/>
    </location>
    <ligand>
        <name>FAD</name>
        <dbReference type="ChEBI" id="CHEBI:57692"/>
    </ligand>
</feature>
<dbReference type="EC" id="1.18.1.-" evidence="9"/>
<evidence type="ECO:0000313" key="13">
    <source>
        <dbReference type="Proteomes" id="UP000243876"/>
    </source>
</evidence>
<feature type="binding site" evidence="9">
    <location>
        <begin position="570"/>
        <end position="571"/>
    </location>
    <ligand>
        <name>NADP(+)</name>
        <dbReference type="ChEBI" id="CHEBI:58349"/>
    </ligand>
</feature>
<dbReference type="InterPro" id="IPR001709">
    <property type="entry name" value="Flavoprot_Pyr_Nucl_cyt_Rdtase"/>
</dbReference>
<evidence type="ECO:0000256" key="3">
    <source>
        <dbReference type="ARBA" id="ARBA00022490"/>
    </source>
</evidence>
<reference evidence="13" key="1">
    <citation type="submission" date="2015-02" db="EMBL/GenBank/DDBJ databases">
        <authorList>
            <person name="Gon?alves P."/>
        </authorList>
    </citation>
    <scope>NUCLEOTIDE SEQUENCE [LARGE SCALE GENOMIC DNA]</scope>
</reference>
<keyword evidence="4 9" id="KW-0285">Flavoprotein</keyword>
<dbReference type="PROSITE" id="PS50902">
    <property type="entry name" value="FLAVODOXIN_LIKE"/>
    <property type="match status" value="1"/>
</dbReference>
<dbReference type="SUPFAM" id="SSF52218">
    <property type="entry name" value="Flavoproteins"/>
    <property type="match status" value="1"/>
</dbReference>
<comment type="cofactor">
    <cofactor evidence="2 9">
        <name>FAD</name>
        <dbReference type="ChEBI" id="CHEBI:57692"/>
    </cofactor>
</comment>
<evidence type="ECO:0000259" key="11">
    <source>
        <dbReference type="PROSITE" id="PS51384"/>
    </source>
</evidence>
<dbReference type="FunFam" id="3.40.50.80:FF:000030">
    <property type="entry name" value="NADPH-dependent diflavin oxidoreductase 1"/>
    <property type="match status" value="1"/>
</dbReference>
<dbReference type="Pfam" id="PF00667">
    <property type="entry name" value="FAD_binding_1"/>
    <property type="match status" value="1"/>
</dbReference>
<keyword evidence="9" id="KW-0496">Mitochondrion</keyword>
<feature type="binding site" evidence="9">
    <location>
        <position position="651"/>
    </location>
    <ligand>
        <name>FAD</name>
        <dbReference type="ChEBI" id="CHEBI:57692"/>
    </ligand>
</feature>
<dbReference type="GO" id="GO:0160246">
    <property type="term" value="F:NADPH-iron-sulfur [2Fe-2S] protein oxidoreductase activity"/>
    <property type="evidence" value="ECO:0007669"/>
    <property type="project" value="InterPro"/>
</dbReference>
<dbReference type="SUPFAM" id="SSF52343">
    <property type="entry name" value="Ferredoxin reductase-like, C-terminal NADP-linked domain"/>
    <property type="match status" value="1"/>
</dbReference>
<dbReference type="Gene3D" id="3.40.50.360">
    <property type="match status" value="1"/>
</dbReference>
<feature type="binding site" evidence="9">
    <location>
        <position position="384"/>
    </location>
    <ligand>
        <name>FAD</name>
        <dbReference type="ChEBI" id="CHEBI:57692"/>
    </ligand>
</feature>
<dbReference type="Gene3D" id="1.20.990.10">
    <property type="entry name" value="NADPH-cytochrome p450 Reductase, Chain A, domain 3"/>
    <property type="match status" value="1"/>
</dbReference>
<dbReference type="EMBL" id="CENE01000017">
    <property type="protein sequence ID" value="CEQ41759.1"/>
    <property type="molecule type" value="Genomic_DNA"/>
</dbReference>
<dbReference type="Gene3D" id="2.40.30.10">
    <property type="entry name" value="Translation factors"/>
    <property type="match status" value="1"/>
</dbReference>
<comment type="subcellular location">
    <subcellularLocation>
        <location evidence="9">Cytoplasm</location>
    </subcellularLocation>
    <subcellularLocation>
        <location evidence="9">Mitochondrion</location>
    </subcellularLocation>
    <text evidence="9">Relocalizes to mitochondria after H(2)O(2) exposure.</text>
</comment>
<dbReference type="PRINTS" id="PR00369">
    <property type="entry name" value="FLAVODOXIN"/>
</dbReference>
<comment type="function">
    <text evidence="9">NADPH-dependent reductase which is a central component of the cytosolic iron-sulfur (Fe-S) protein assembly (CIA) machinery. Transfers electrons from NADPH via its FAD and FMN prosthetic groups to the [2Fe-2S] cluster of DRE2, another key component of the CIA machinery. In turn, this reduced cluster provides electrons for assembly of cytosolic iron-sulfur cluster proteins. Positively controls H(2)O(2)-induced cell death.</text>
</comment>
<evidence type="ECO:0000313" key="12">
    <source>
        <dbReference type="EMBL" id="CEQ41759.1"/>
    </source>
</evidence>
<organism evidence="12 13">
    <name type="scientific">Sporidiobolus salmonicolor</name>
    <name type="common">Yeast-like fungus</name>
    <name type="synonym">Sporobolomyces salmonicolor</name>
    <dbReference type="NCBI Taxonomy" id="5005"/>
    <lineage>
        <taxon>Eukaryota</taxon>
        <taxon>Fungi</taxon>
        <taxon>Dikarya</taxon>
        <taxon>Basidiomycota</taxon>
        <taxon>Pucciniomycotina</taxon>
        <taxon>Microbotryomycetes</taxon>
        <taxon>Sporidiobolales</taxon>
        <taxon>Sporidiobolaceae</taxon>
        <taxon>Sporobolomyces</taxon>
    </lineage>
</organism>
<evidence type="ECO:0000256" key="1">
    <source>
        <dbReference type="ARBA" id="ARBA00001917"/>
    </source>
</evidence>
<gene>
    <name evidence="12" type="primary">SPOSA6832_03510</name>
    <name evidence="9" type="synonym">TAH18</name>
</gene>
<feature type="binding site" evidence="9">
    <location>
        <begin position="133"/>
        <end position="142"/>
    </location>
    <ligand>
        <name>FMN</name>
        <dbReference type="ChEBI" id="CHEBI:58210"/>
    </ligand>
</feature>
<dbReference type="PROSITE" id="PS51384">
    <property type="entry name" value="FAD_FR"/>
    <property type="match status" value="1"/>
</dbReference>
<dbReference type="InterPro" id="IPR001433">
    <property type="entry name" value="OxRdtase_FAD/NAD-bd"/>
</dbReference>
<dbReference type="GO" id="GO:0016651">
    <property type="term" value="F:oxidoreductase activity, acting on NAD(P)H"/>
    <property type="evidence" value="ECO:0007669"/>
    <property type="project" value="UniProtKB-UniRule"/>
</dbReference>
<dbReference type="InterPro" id="IPR023173">
    <property type="entry name" value="NADPH_Cyt_P450_Rdtase_alpha"/>
</dbReference>
<comment type="similarity">
    <text evidence="9">In the N-terminal section; belongs to the flavodoxin family.</text>
</comment>
<keyword evidence="13" id="KW-1185">Reference proteome</keyword>
<feature type="binding site" evidence="9">
    <location>
        <begin position="576"/>
        <end position="580"/>
    </location>
    <ligand>
        <name>NADP(+)</name>
        <dbReference type="ChEBI" id="CHEBI:58349"/>
    </ligand>
</feature>
<dbReference type="InterPro" id="IPR039261">
    <property type="entry name" value="FNR_nucleotide-bd"/>
</dbReference>
<evidence type="ECO:0000256" key="4">
    <source>
        <dbReference type="ARBA" id="ARBA00022630"/>
    </source>
</evidence>
<comment type="subunit">
    <text evidence="9">Interacts with DRE2; as part of the cytosolic iron-sulfur (Fe-S) protein assembly (CIA) machinery.</text>
</comment>
<dbReference type="GO" id="GO:0010181">
    <property type="term" value="F:FMN binding"/>
    <property type="evidence" value="ECO:0007669"/>
    <property type="project" value="UniProtKB-UniRule"/>
</dbReference>
<comment type="cofactor">
    <cofactor evidence="1 9">
        <name>FMN</name>
        <dbReference type="ChEBI" id="CHEBI:58210"/>
    </cofactor>
</comment>
<evidence type="ECO:0000256" key="9">
    <source>
        <dbReference type="HAMAP-Rule" id="MF_03178"/>
    </source>
</evidence>
<keyword evidence="7 9" id="KW-0521">NADP</keyword>
<comment type="similarity">
    <text evidence="9">In the C-terminal section; belongs to the flavoprotein pyridine nucleotide cytochrome reductase family.</text>
</comment>
<dbReference type="Gene3D" id="3.40.50.80">
    <property type="entry name" value="Nucleotide-binding domain of ferredoxin-NADP reductase (FNR) module"/>
    <property type="match status" value="1"/>
</dbReference>
<dbReference type="InterPro" id="IPR008254">
    <property type="entry name" value="Flavodoxin/NO_synth"/>
</dbReference>
<feature type="domain" description="FAD-binding FR-type" evidence="11">
    <location>
        <begin position="232"/>
        <end position="502"/>
    </location>
</feature>
<dbReference type="GO" id="GO:0016226">
    <property type="term" value="P:iron-sulfur cluster assembly"/>
    <property type="evidence" value="ECO:0007669"/>
    <property type="project" value="UniProtKB-UniRule"/>
</dbReference>
<dbReference type="InterPro" id="IPR017938">
    <property type="entry name" value="Riboflavin_synthase-like_b-brl"/>
</dbReference>
<feature type="domain" description="Flavodoxin-like" evidence="10">
    <location>
        <begin position="21"/>
        <end position="186"/>
    </location>
</feature>